<dbReference type="InterPro" id="IPR016155">
    <property type="entry name" value="Mopterin_synth/thiamin_S_b"/>
</dbReference>
<dbReference type="AlphaFoldDB" id="A0A8F8SPQ4"/>
<dbReference type="InterPro" id="IPR010035">
    <property type="entry name" value="Thi_S"/>
</dbReference>
<accession>A0A8F8SPQ4</accession>
<dbReference type="SUPFAM" id="SSF54285">
    <property type="entry name" value="MoaD/ThiS"/>
    <property type="match status" value="1"/>
</dbReference>
<organism evidence="1">
    <name type="scientific">Climaconeis cf. scalaris</name>
    <dbReference type="NCBI Taxonomy" id="2846828"/>
    <lineage>
        <taxon>Eukaryota</taxon>
        <taxon>Sar</taxon>
        <taxon>Stramenopiles</taxon>
        <taxon>Ochrophyta</taxon>
        <taxon>Bacillariophyta</taxon>
        <taxon>Bacillariophyceae</taxon>
        <taxon>Bacillariophycidae</taxon>
        <taxon>Naviculales</taxon>
        <taxon>Berkeleyaceae</taxon>
        <taxon>Climaconeis</taxon>
    </lineage>
</organism>
<sequence>MNNFNHFFLNGEEYSTNYNLTLIELLEYFNYDKNLIVLEYNNLIYRENKWKSIFINNRDNIEILTIVGGG</sequence>
<dbReference type="PANTHER" id="PTHR34472:SF1">
    <property type="entry name" value="SULFUR CARRIER PROTEIN THIS"/>
    <property type="match status" value="1"/>
</dbReference>
<dbReference type="InterPro" id="IPR012675">
    <property type="entry name" value="Beta-grasp_dom_sf"/>
</dbReference>
<protein>
    <submittedName>
        <fullName evidence="1">Thiamine biosynthesis protein S</fullName>
    </submittedName>
</protein>
<dbReference type="NCBIfam" id="TIGR01683">
    <property type="entry name" value="thiS"/>
    <property type="match status" value="1"/>
</dbReference>
<dbReference type="CDD" id="cd00565">
    <property type="entry name" value="Ubl_ThiS"/>
    <property type="match status" value="1"/>
</dbReference>
<dbReference type="InterPro" id="IPR003749">
    <property type="entry name" value="ThiS/MoaD-like"/>
</dbReference>
<dbReference type="Pfam" id="PF02597">
    <property type="entry name" value="ThiS"/>
    <property type="match status" value="1"/>
</dbReference>
<dbReference type="EMBL" id="MZ365055">
    <property type="protein sequence ID" value="QYB19379.1"/>
    <property type="molecule type" value="Genomic_DNA"/>
</dbReference>
<gene>
    <name evidence="1" type="primary">thiS</name>
</gene>
<proteinExistence type="predicted"/>
<dbReference type="EMBL" id="MZ365055">
    <property type="protein sequence ID" value="QYB19197.1"/>
    <property type="molecule type" value="Genomic_DNA"/>
</dbReference>
<evidence type="ECO:0000313" key="1">
    <source>
        <dbReference type="EMBL" id="QYB19379.1"/>
    </source>
</evidence>
<dbReference type="PANTHER" id="PTHR34472">
    <property type="entry name" value="SULFUR CARRIER PROTEIN THIS"/>
    <property type="match status" value="1"/>
</dbReference>
<geneLocation type="plastid" evidence="1"/>
<name>A0A8F8SPQ4_9STRA</name>
<dbReference type="Gene3D" id="3.10.20.30">
    <property type="match status" value="1"/>
</dbReference>
<reference evidence="1" key="1">
    <citation type="journal article" date="2021" name="Int. J. Mol. Sci.">
        <title>Extreme Enlargement of the Inverted Repeat Region in the Plastid Genomes of Diatoms from the Genus Climaconeis.</title>
        <authorList>
            <person name="Gastineau R."/>
            <person name="Davidovich N.A."/>
            <person name="Davidovich O.I."/>
            <person name="Lemieux C."/>
            <person name="Turmel M."/>
            <person name="Wrobel R.J."/>
            <person name="Witkowski A."/>
        </authorList>
    </citation>
    <scope>NUCLEOTIDE SEQUENCE</scope>
    <source>
        <strain evidence="1">SZCZ1889</strain>
    </source>
</reference>
<keyword evidence="1" id="KW-0934">Plastid</keyword>